<protein>
    <submittedName>
        <fullName evidence="1">Uncharacterized protein</fullName>
    </submittedName>
</protein>
<proteinExistence type="predicted"/>
<comment type="caution">
    <text evidence="1">The sequence shown here is derived from an EMBL/GenBank/DDBJ whole genome shotgun (WGS) entry which is preliminary data.</text>
</comment>
<accession>A0A0F9EAG2</accession>
<dbReference type="AlphaFoldDB" id="A0A0F9EAG2"/>
<reference evidence="1" key="1">
    <citation type="journal article" date="2015" name="Nature">
        <title>Complex archaea that bridge the gap between prokaryotes and eukaryotes.</title>
        <authorList>
            <person name="Spang A."/>
            <person name="Saw J.H."/>
            <person name="Jorgensen S.L."/>
            <person name="Zaremba-Niedzwiedzka K."/>
            <person name="Martijn J."/>
            <person name="Lind A.E."/>
            <person name="van Eijk R."/>
            <person name="Schleper C."/>
            <person name="Guy L."/>
            <person name="Ettema T.J."/>
        </authorList>
    </citation>
    <scope>NUCLEOTIDE SEQUENCE</scope>
</reference>
<feature type="non-terminal residue" evidence="1">
    <location>
        <position position="33"/>
    </location>
</feature>
<dbReference type="EMBL" id="LAZR01037874">
    <property type="protein sequence ID" value="KKL21043.1"/>
    <property type="molecule type" value="Genomic_DNA"/>
</dbReference>
<gene>
    <name evidence="1" type="ORF">LCGC14_2449360</name>
</gene>
<name>A0A0F9EAG2_9ZZZZ</name>
<evidence type="ECO:0000313" key="1">
    <source>
        <dbReference type="EMBL" id="KKL21043.1"/>
    </source>
</evidence>
<sequence>MAFSFFGLAPHAARIFRMKSLASSLLIGSSGGA</sequence>
<organism evidence="1">
    <name type="scientific">marine sediment metagenome</name>
    <dbReference type="NCBI Taxonomy" id="412755"/>
    <lineage>
        <taxon>unclassified sequences</taxon>
        <taxon>metagenomes</taxon>
        <taxon>ecological metagenomes</taxon>
    </lineage>
</organism>